<dbReference type="Proteomes" id="UP000318336">
    <property type="component" value="Unassembled WGS sequence"/>
</dbReference>
<dbReference type="InterPro" id="IPR001509">
    <property type="entry name" value="Epimerase_deHydtase"/>
</dbReference>
<dbReference type="InterPro" id="IPR036291">
    <property type="entry name" value="NAD(P)-bd_dom_sf"/>
</dbReference>
<comment type="caution">
    <text evidence="2">The sequence shown here is derived from an EMBL/GenBank/DDBJ whole genome shotgun (WGS) entry which is preliminary data.</text>
</comment>
<organism evidence="2 3">
    <name type="scientific">Barrientosiimonas humi</name>
    <dbReference type="NCBI Taxonomy" id="999931"/>
    <lineage>
        <taxon>Bacteria</taxon>
        <taxon>Bacillati</taxon>
        <taxon>Actinomycetota</taxon>
        <taxon>Actinomycetes</taxon>
        <taxon>Micrococcales</taxon>
        <taxon>Dermacoccaceae</taxon>
        <taxon>Barrientosiimonas</taxon>
    </lineage>
</organism>
<proteinExistence type="predicted"/>
<gene>
    <name evidence="2" type="ORF">FB554_0957</name>
</gene>
<evidence type="ECO:0000259" key="1">
    <source>
        <dbReference type="Pfam" id="PF01370"/>
    </source>
</evidence>
<dbReference type="Pfam" id="PF01370">
    <property type="entry name" value="Epimerase"/>
    <property type="match status" value="1"/>
</dbReference>
<feature type="domain" description="NAD-dependent epimerase/dehydratase" evidence="1">
    <location>
        <begin position="10"/>
        <end position="229"/>
    </location>
</feature>
<reference evidence="2 3" key="1">
    <citation type="submission" date="2019-06" db="EMBL/GenBank/DDBJ databases">
        <title>Sequencing the genomes of 1000 actinobacteria strains.</title>
        <authorList>
            <person name="Klenk H.-P."/>
        </authorList>
    </citation>
    <scope>NUCLEOTIDE SEQUENCE [LARGE SCALE GENOMIC DNA]</scope>
    <source>
        <strain evidence="2 3">DSM 24617</strain>
    </source>
</reference>
<sequence length="343" mass="36265">MAGGRPRTAFVTGAAGFLGRHLVTRLVGAGWDVTGFCREGDRIDLLPAATRIAMGDLLDRASIDRALTGLDEPVVFHLAGNTTTWSQQRAAQWRDNVGGTATLLESAPRAGARRLVYTSSISSYGWQPGVRLREDSPSNVETKGDNYGRSKRAAEHLVHRAAAAGALSTVTLNPVNILGPGDVSNWARQLILPVANDSLPVVPPGHASWIAVHDVVDAHLAAVDAPLAGTNVILGGVEASFLEVVRTIAGLLDKPVPAAATPRPQLVALFAASQVKAALTRSEPELSLAKYRRATGDLVVDDGLARRMLGLGRTSLEDMLAATIDWLREVDLLPAPASGERAR</sequence>
<dbReference type="RefSeq" id="WP_142004913.1">
    <property type="nucleotide sequence ID" value="NZ_CAJTBP010000001.1"/>
</dbReference>
<dbReference type="Gene3D" id="3.40.50.720">
    <property type="entry name" value="NAD(P)-binding Rossmann-like Domain"/>
    <property type="match status" value="1"/>
</dbReference>
<dbReference type="EMBL" id="VFOK01000001">
    <property type="protein sequence ID" value="TQL32824.1"/>
    <property type="molecule type" value="Genomic_DNA"/>
</dbReference>
<dbReference type="AlphaFoldDB" id="A0A542XAK5"/>
<accession>A0A542XAK5</accession>
<dbReference type="PANTHER" id="PTHR48079">
    <property type="entry name" value="PROTEIN YEEZ"/>
    <property type="match status" value="1"/>
</dbReference>
<dbReference type="GO" id="GO:0004029">
    <property type="term" value="F:aldehyde dehydrogenase (NAD+) activity"/>
    <property type="evidence" value="ECO:0007669"/>
    <property type="project" value="TreeGrafter"/>
</dbReference>
<evidence type="ECO:0000313" key="3">
    <source>
        <dbReference type="Proteomes" id="UP000318336"/>
    </source>
</evidence>
<dbReference type="GO" id="GO:0005737">
    <property type="term" value="C:cytoplasm"/>
    <property type="evidence" value="ECO:0007669"/>
    <property type="project" value="TreeGrafter"/>
</dbReference>
<name>A0A542XAK5_9MICO</name>
<keyword evidence="3" id="KW-1185">Reference proteome</keyword>
<dbReference type="PANTHER" id="PTHR48079:SF6">
    <property type="entry name" value="NAD(P)-BINDING DOMAIN-CONTAINING PROTEIN-RELATED"/>
    <property type="match status" value="1"/>
</dbReference>
<protein>
    <recommendedName>
        <fullName evidence="1">NAD-dependent epimerase/dehydratase domain-containing protein</fullName>
    </recommendedName>
</protein>
<dbReference type="InterPro" id="IPR051783">
    <property type="entry name" value="NAD(P)-dependent_oxidoreduct"/>
</dbReference>
<evidence type="ECO:0000313" key="2">
    <source>
        <dbReference type="EMBL" id="TQL32824.1"/>
    </source>
</evidence>
<dbReference type="OrthoDB" id="9801785at2"/>
<dbReference type="SUPFAM" id="SSF51735">
    <property type="entry name" value="NAD(P)-binding Rossmann-fold domains"/>
    <property type="match status" value="1"/>
</dbReference>